<feature type="binding site" evidence="9">
    <location>
        <begin position="69"/>
        <end position="70"/>
    </location>
    <ligand>
        <name>substrate</name>
    </ligand>
</feature>
<keyword evidence="7 9" id="KW-0067">ATP-binding</keyword>
<name>A0A239TWS8_9FIRM</name>
<evidence type="ECO:0000256" key="7">
    <source>
        <dbReference type="ARBA" id="ARBA00022840"/>
    </source>
</evidence>
<dbReference type="eggNOG" id="COG0548">
    <property type="taxonomic scope" value="Bacteria"/>
</dbReference>
<evidence type="ECO:0000256" key="6">
    <source>
        <dbReference type="ARBA" id="ARBA00022777"/>
    </source>
</evidence>
<feature type="domain" description="Aspartate/glutamate/uridylate kinase" evidence="10">
    <location>
        <begin position="29"/>
        <end position="277"/>
    </location>
</feature>
<dbReference type="FunFam" id="3.40.1160.10:FF:000004">
    <property type="entry name" value="Acetylglutamate kinase"/>
    <property type="match status" value="1"/>
</dbReference>
<feature type="binding site" evidence="9">
    <location>
        <position position="195"/>
    </location>
    <ligand>
        <name>substrate</name>
    </ligand>
</feature>
<reference evidence="11 12" key="1">
    <citation type="submission" date="2017-06" db="EMBL/GenBank/DDBJ databases">
        <authorList>
            <consortium name="Pathogen Informatics"/>
        </authorList>
    </citation>
    <scope>NUCLEOTIDE SEQUENCE [LARGE SCALE GENOMIC DNA]</scope>
    <source>
        <strain evidence="11 12">NCTC10570</strain>
    </source>
</reference>
<keyword evidence="9" id="KW-0963">Cytoplasm</keyword>
<evidence type="ECO:0000256" key="1">
    <source>
        <dbReference type="ARBA" id="ARBA00004828"/>
    </source>
</evidence>
<evidence type="ECO:0000256" key="5">
    <source>
        <dbReference type="ARBA" id="ARBA00022741"/>
    </source>
</evidence>
<dbReference type="GO" id="GO:0003991">
    <property type="term" value="F:acetylglutamate kinase activity"/>
    <property type="evidence" value="ECO:0007669"/>
    <property type="project" value="UniProtKB-UniRule"/>
</dbReference>
<dbReference type="NCBIfam" id="TIGR00761">
    <property type="entry name" value="argB"/>
    <property type="match status" value="1"/>
</dbReference>
<dbReference type="AlphaFoldDB" id="A0A239TWS8"/>
<dbReference type="GO" id="GO:0005524">
    <property type="term" value="F:ATP binding"/>
    <property type="evidence" value="ECO:0007669"/>
    <property type="project" value="UniProtKB-UniRule"/>
</dbReference>
<evidence type="ECO:0000256" key="8">
    <source>
        <dbReference type="ARBA" id="ARBA00048141"/>
    </source>
</evidence>
<dbReference type="InterPro" id="IPR001057">
    <property type="entry name" value="Glu/AcGlu_kinase"/>
</dbReference>
<keyword evidence="12" id="KW-1185">Reference proteome</keyword>
<dbReference type="PIRSF" id="PIRSF000728">
    <property type="entry name" value="NAGK"/>
    <property type="match status" value="1"/>
</dbReference>
<keyword evidence="4 9" id="KW-0808">Transferase</keyword>
<dbReference type="InterPro" id="IPR037528">
    <property type="entry name" value="ArgB"/>
</dbReference>
<dbReference type="InterPro" id="IPR036393">
    <property type="entry name" value="AceGlu_kinase-like_sf"/>
</dbReference>
<evidence type="ECO:0000256" key="4">
    <source>
        <dbReference type="ARBA" id="ARBA00022679"/>
    </source>
</evidence>
<proteinExistence type="inferred from homology"/>
<dbReference type="HAMAP" id="MF_00082">
    <property type="entry name" value="ArgB"/>
    <property type="match status" value="1"/>
</dbReference>
<keyword evidence="3 9" id="KW-0028">Amino-acid biosynthesis</keyword>
<organism evidence="11 12">
    <name type="scientific">Megamonas hypermegale</name>
    <dbReference type="NCBI Taxonomy" id="158847"/>
    <lineage>
        <taxon>Bacteria</taxon>
        <taxon>Bacillati</taxon>
        <taxon>Bacillota</taxon>
        <taxon>Negativicutes</taxon>
        <taxon>Selenomonadales</taxon>
        <taxon>Selenomonadaceae</taxon>
        <taxon>Megamonas</taxon>
    </lineage>
</organism>
<feature type="site" description="Transition state stabilizer" evidence="9">
    <location>
        <position position="34"/>
    </location>
</feature>
<keyword evidence="6 9" id="KW-0418">Kinase</keyword>
<evidence type="ECO:0000256" key="3">
    <source>
        <dbReference type="ARBA" id="ARBA00022605"/>
    </source>
</evidence>
<evidence type="ECO:0000256" key="9">
    <source>
        <dbReference type="HAMAP-Rule" id="MF_00082"/>
    </source>
</evidence>
<comment type="function">
    <text evidence="9">Catalyzes the ATP-dependent phosphorylation of N-acetyl-L-glutamate.</text>
</comment>
<protein>
    <recommendedName>
        <fullName evidence="9">Acetylglutamate kinase</fullName>
        <ecNumber evidence="9">2.7.2.8</ecNumber>
    </recommendedName>
    <alternativeName>
        <fullName evidence="9">N-acetyl-L-glutamate 5-phosphotransferase</fullName>
    </alternativeName>
    <alternativeName>
        <fullName evidence="9">NAG kinase</fullName>
        <shortName evidence="9">NAGK</shortName>
    </alternativeName>
</protein>
<dbReference type="SUPFAM" id="SSF53633">
    <property type="entry name" value="Carbamate kinase-like"/>
    <property type="match status" value="1"/>
</dbReference>
<comment type="catalytic activity">
    <reaction evidence="8 9">
        <text>N-acetyl-L-glutamate + ATP = N-acetyl-L-glutamyl 5-phosphate + ADP</text>
        <dbReference type="Rhea" id="RHEA:14629"/>
        <dbReference type="ChEBI" id="CHEBI:30616"/>
        <dbReference type="ChEBI" id="CHEBI:44337"/>
        <dbReference type="ChEBI" id="CHEBI:57936"/>
        <dbReference type="ChEBI" id="CHEBI:456216"/>
        <dbReference type="EC" id="2.7.2.8"/>
    </reaction>
</comment>
<dbReference type="CDD" id="cd04250">
    <property type="entry name" value="AAK_NAGK-C"/>
    <property type="match status" value="1"/>
</dbReference>
<feature type="site" description="Transition state stabilizer" evidence="9">
    <location>
        <position position="258"/>
    </location>
</feature>
<keyword evidence="2 9" id="KW-0055">Arginine biosynthesis</keyword>
<comment type="pathway">
    <text evidence="1 9">Amino-acid biosynthesis; L-arginine biosynthesis; N(2)-acetyl-L-ornithine from L-glutamate: step 2/4.</text>
</comment>
<evidence type="ECO:0000313" key="11">
    <source>
        <dbReference type="EMBL" id="SNV02002.1"/>
    </source>
</evidence>
<dbReference type="RefSeq" id="WP_027889333.1">
    <property type="nucleotide sequence ID" value="NZ_CASFMS010000015.1"/>
</dbReference>
<sequence length="300" mass="32461">MSNIEKITAEDKASILVEALPYIQEFYGKTIVIKYGGNAMINEELKQQVMKDIVLMKYVGIRPVIIHGGGPDITSFLKKFGKATEFISGLRVTDKETVQIAEMVLAGKINSEIVNRLNRLGVHAVGLSGKDADLIIAHKKLAEVHDGSDKVQHVDIGYVGEVEKINTPLINDLLDKDYVPVIAPIGAGKADESFNINADYVAAEIAGALQAEKLLLLTDTKGIYRDFEDKSSFISTLTQNEAKKLINSGNIAGGMIPKVEACLHALDSGTGKACIIDGRESHSLILELFTSQGIGTEVVR</sequence>
<dbReference type="UniPathway" id="UPA00068">
    <property type="reaction ID" value="UER00107"/>
</dbReference>
<dbReference type="GO" id="GO:0005737">
    <property type="term" value="C:cytoplasm"/>
    <property type="evidence" value="ECO:0007669"/>
    <property type="project" value="UniProtKB-SubCell"/>
</dbReference>
<dbReference type="Gene3D" id="3.40.1160.10">
    <property type="entry name" value="Acetylglutamate kinase-like"/>
    <property type="match status" value="1"/>
</dbReference>
<evidence type="ECO:0000313" key="12">
    <source>
        <dbReference type="Proteomes" id="UP000215383"/>
    </source>
</evidence>
<dbReference type="PRINTS" id="PR00474">
    <property type="entry name" value="GLU5KINASE"/>
</dbReference>
<dbReference type="EMBL" id="LT906446">
    <property type="protein sequence ID" value="SNV02002.1"/>
    <property type="molecule type" value="Genomic_DNA"/>
</dbReference>
<comment type="subcellular location">
    <subcellularLocation>
        <location evidence="9">Cytoplasm</location>
    </subcellularLocation>
</comment>
<dbReference type="PANTHER" id="PTHR23342">
    <property type="entry name" value="N-ACETYLGLUTAMATE SYNTHASE"/>
    <property type="match status" value="1"/>
</dbReference>
<dbReference type="PANTHER" id="PTHR23342:SF0">
    <property type="entry name" value="N-ACETYLGLUTAMATE SYNTHASE, MITOCHONDRIAL"/>
    <property type="match status" value="1"/>
</dbReference>
<comment type="similarity">
    <text evidence="9">Belongs to the acetylglutamate kinase family. ArgB subfamily.</text>
</comment>
<gene>
    <name evidence="9 11" type="primary">argB</name>
    <name evidence="11" type="ORF">SAMEA4364220_01520</name>
</gene>
<dbReference type="GO" id="GO:0042450">
    <property type="term" value="P:L-arginine biosynthetic process via ornithine"/>
    <property type="evidence" value="ECO:0007669"/>
    <property type="project" value="UniProtKB-UniRule"/>
</dbReference>
<dbReference type="InterPro" id="IPR001048">
    <property type="entry name" value="Asp/Glu/Uridylate_kinase"/>
</dbReference>
<evidence type="ECO:0000259" key="10">
    <source>
        <dbReference type="Pfam" id="PF00696"/>
    </source>
</evidence>
<dbReference type="InterPro" id="IPR041727">
    <property type="entry name" value="NAGK-C"/>
</dbReference>
<feature type="binding site" evidence="9">
    <location>
        <position position="91"/>
    </location>
    <ligand>
        <name>substrate</name>
    </ligand>
</feature>
<dbReference type="Proteomes" id="UP000215383">
    <property type="component" value="Chromosome 1"/>
</dbReference>
<dbReference type="EC" id="2.7.2.8" evidence="9"/>
<dbReference type="GeneID" id="78507517"/>
<accession>A0A239TWS8</accession>
<dbReference type="InterPro" id="IPR004662">
    <property type="entry name" value="AcgluKinase_fam"/>
</dbReference>
<evidence type="ECO:0000256" key="2">
    <source>
        <dbReference type="ARBA" id="ARBA00022571"/>
    </source>
</evidence>
<keyword evidence="5 9" id="KW-0547">Nucleotide-binding</keyword>
<dbReference type="Pfam" id="PF00696">
    <property type="entry name" value="AA_kinase"/>
    <property type="match status" value="1"/>
</dbReference>